<dbReference type="Pfam" id="PF01738">
    <property type="entry name" value="DLH"/>
    <property type="match status" value="1"/>
</dbReference>
<dbReference type="InterPro" id="IPR051049">
    <property type="entry name" value="Dienelactone_hydrolase-like"/>
</dbReference>
<feature type="domain" description="Dienelactone hydrolase" evidence="1">
    <location>
        <begin position="13"/>
        <end position="227"/>
    </location>
</feature>
<comment type="caution">
    <text evidence="2">The sequence shown here is derived from an EMBL/GenBank/DDBJ whole genome shotgun (WGS) entry which is preliminary data.</text>
</comment>
<dbReference type="GO" id="GO:0016787">
    <property type="term" value="F:hydrolase activity"/>
    <property type="evidence" value="ECO:0007669"/>
    <property type="project" value="UniProtKB-KW"/>
</dbReference>
<keyword evidence="3" id="KW-1185">Reference proteome</keyword>
<reference evidence="2 3" key="1">
    <citation type="submission" date="2024-10" db="EMBL/GenBank/DDBJ databases">
        <title>The Natural Products Discovery Center: Release of the First 8490 Sequenced Strains for Exploring Actinobacteria Biosynthetic Diversity.</title>
        <authorList>
            <person name="Kalkreuter E."/>
            <person name="Kautsar S.A."/>
            <person name="Yang D."/>
            <person name="Bader C.D."/>
            <person name="Teijaro C.N."/>
            <person name="Fluegel L."/>
            <person name="Davis C.M."/>
            <person name="Simpson J.R."/>
            <person name="Lauterbach L."/>
            <person name="Steele A.D."/>
            <person name="Gui C."/>
            <person name="Meng S."/>
            <person name="Li G."/>
            <person name="Viehrig K."/>
            <person name="Ye F."/>
            <person name="Su P."/>
            <person name="Kiefer A.F."/>
            <person name="Nichols A."/>
            <person name="Cepeda A.J."/>
            <person name="Yan W."/>
            <person name="Fan B."/>
            <person name="Jiang Y."/>
            <person name="Adhikari A."/>
            <person name="Zheng C.-J."/>
            <person name="Schuster L."/>
            <person name="Cowan T.M."/>
            <person name="Smanski M.J."/>
            <person name="Chevrette M.G."/>
            <person name="De Carvalho L.P.S."/>
            <person name="Shen B."/>
        </authorList>
    </citation>
    <scope>NUCLEOTIDE SEQUENCE [LARGE SCALE GENOMIC DNA]</scope>
    <source>
        <strain evidence="2 3">NPDC003040</strain>
    </source>
</reference>
<protein>
    <submittedName>
        <fullName evidence="2">Dienelactone hydrolase family protein</fullName>
        <ecNumber evidence="2">3.1.-.-</ecNumber>
    </submittedName>
</protein>
<gene>
    <name evidence="2" type="ORF">ACFYV7_23875</name>
</gene>
<dbReference type="Gene3D" id="3.40.50.1820">
    <property type="entry name" value="alpha/beta hydrolase"/>
    <property type="match status" value="1"/>
</dbReference>
<dbReference type="PANTHER" id="PTHR46623">
    <property type="entry name" value="CARBOXYMETHYLENEBUTENOLIDASE-RELATED"/>
    <property type="match status" value="1"/>
</dbReference>
<accession>A0ABW6QX53</accession>
<keyword evidence="2" id="KW-0378">Hydrolase</keyword>
<sequence length="237" mass="25714">MDTIELTAPDGRLEAILARPSGEGPWPGVVVIHDGVGFGPDLRRTVRMLADYGYLVIAPNLFSRGRVRCIRTIYRALVFSGDGPPVRDVLAARDRLVAEPDCTGRTAVVGFCMGGGFALLVAPKGFDAAAPFYPSLYGDYRAMLEGSCPVVASYAQRDPILIGAPRKLDEALTELGVEHDIKVYPKVTHAFANLTPADPILRVTGLGYNEDATRDAWQRILSFFDAHLNGAEKPDTR</sequence>
<dbReference type="PANTHER" id="PTHR46623:SF6">
    <property type="entry name" value="ALPHA_BETA-HYDROLASES SUPERFAMILY PROTEIN"/>
    <property type="match status" value="1"/>
</dbReference>
<dbReference type="Proteomes" id="UP001601948">
    <property type="component" value="Unassembled WGS sequence"/>
</dbReference>
<evidence type="ECO:0000313" key="3">
    <source>
        <dbReference type="Proteomes" id="UP001601948"/>
    </source>
</evidence>
<dbReference type="InterPro" id="IPR029058">
    <property type="entry name" value="AB_hydrolase_fold"/>
</dbReference>
<name>A0ABW6QX53_9NOCA</name>
<dbReference type="InterPro" id="IPR002925">
    <property type="entry name" value="Dienelactn_hydro"/>
</dbReference>
<dbReference type="SUPFAM" id="SSF53474">
    <property type="entry name" value="alpha/beta-Hydrolases"/>
    <property type="match status" value="1"/>
</dbReference>
<organism evidence="2 3">
    <name type="scientific">Nocardia suismassiliense</name>
    <dbReference type="NCBI Taxonomy" id="2077092"/>
    <lineage>
        <taxon>Bacteria</taxon>
        <taxon>Bacillati</taxon>
        <taxon>Actinomycetota</taxon>
        <taxon>Actinomycetes</taxon>
        <taxon>Mycobacteriales</taxon>
        <taxon>Nocardiaceae</taxon>
        <taxon>Nocardia</taxon>
    </lineage>
</organism>
<dbReference type="EMBL" id="JBIAPI010000006">
    <property type="protein sequence ID" value="MFF3225856.1"/>
    <property type="molecule type" value="Genomic_DNA"/>
</dbReference>
<proteinExistence type="predicted"/>
<evidence type="ECO:0000259" key="1">
    <source>
        <dbReference type="Pfam" id="PF01738"/>
    </source>
</evidence>
<evidence type="ECO:0000313" key="2">
    <source>
        <dbReference type="EMBL" id="MFF3225856.1"/>
    </source>
</evidence>
<dbReference type="EC" id="3.1.-.-" evidence="2"/>
<dbReference type="RefSeq" id="WP_387720638.1">
    <property type="nucleotide sequence ID" value="NZ_JBIAPI010000006.1"/>
</dbReference>